<proteinExistence type="predicted"/>
<name>A0A174LZN7_BACUN</name>
<dbReference type="PANTHER" id="PTHR39196:SF1">
    <property type="entry name" value="PRIMOSOME, DNAD SUBUNIT"/>
    <property type="match status" value="1"/>
</dbReference>
<dbReference type="PANTHER" id="PTHR39196">
    <property type="entry name" value="PRIMOSOME, DNAD SUBUNIT"/>
    <property type="match status" value="1"/>
</dbReference>
<dbReference type="AlphaFoldDB" id="A0A174LZN7"/>
<evidence type="ECO:0000259" key="2">
    <source>
        <dbReference type="Pfam" id="PF14297"/>
    </source>
</evidence>
<feature type="compositionally biased region" description="Basic and acidic residues" evidence="1">
    <location>
        <begin position="243"/>
        <end position="256"/>
    </location>
</feature>
<feature type="compositionally biased region" description="Low complexity" evidence="1">
    <location>
        <begin position="231"/>
        <end position="242"/>
    </location>
</feature>
<evidence type="ECO:0000313" key="3">
    <source>
        <dbReference type="EMBL" id="CUP28316.1"/>
    </source>
</evidence>
<dbReference type="InterPro" id="IPR025400">
    <property type="entry name" value="Lin1244/Lin1753-like_N"/>
</dbReference>
<dbReference type="Pfam" id="PF14297">
    <property type="entry name" value="Lin1244_N"/>
    <property type="match status" value="1"/>
</dbReference>
<evidence type="ECO:0000256" key="1">
    <source>
        <dbReference type="SAM" id="MobiDB-lite"/>
    </source>
</evidence>
<feature type="region of interest" description="Disordered" evidence="1">
    <location>
        <begin position="231"/>
        <end position="256"/>
    </location>
</feature>
<dbReference type="EMBL" id="CZAF01000009">
    <property type="protein sequence ID" value="CUP28316.1"/>
    <property type="molecule type" value="Genomic_DNA"/>
</dbReference>
<evidence type="ECO:0000313" key="4">
    <source>
        <dbReference type="Proteomes" id="UP000095614"/>
    </source>
</evidence>
<sequence length="397" mass="44811">MAKQGFSYYKAETDRFQDIKIKRLKKKYRCAGYAVYQYVLNEIYRVRGYCLTFTEDHLFDVSEYWDIEEEEVTAIIGYCAEIGLFDNRLWQEKGVLTARSIQTRYIDICKVCKKTPAIEEDLRLVETEKTVQAPEPLPQLFPREELPPMRIIPKAEGGAVPKAVTDVPGTAAPVPAVPAVTAQTETGAEGVGKRVLSELEAKEEEAFPEDFRKFPETSGNFSEECDKSIKSYANKNSSSNSPSREEEERASHSSGKERLQLLFRSMSIAPDDVRWIGTIEGIDTDGSPLWALADEVRQSRGRLTVCSYLLPSLRSLVAAGRLTVRRQAADTSEELRQMLRQVKVPSYDLERVLEAAQGQERALREAIDEVRRSKGKINMPARYILSKLRKAVPAKAS</sequence>
<dbReference type="RefSeq" id="WP_057097993.1">
    <property type="nucleotide sequence ID" value="NZ_CZAF01000009.1"/>
</dbReference>
<protein>
    <submittedName>
        <fullName evidence="3">Bacteriophage-related replication protein</fullName>
    </submittedName>
</protein>
<reference evidence="3 4" key="1">
    <citation type="submission" date="2015-09" db="EMBL/GenBank/DDBJ databases">
        <authorList>
            <consortium name="Pathogen Informatics"/>
        </authorList>
    </citation>
    <scope>NUCLEOTIDE SEQUENCE [LARGE SCALE GENOMIC DNA]</scope>
    <source>
        <strain evidence="3 4">2789STDY5834847</strain>
    </source>
</reference>
<gene>
    <name evidence="3" type="ORF">ERS852462_03155</name>
</gene>
<organism evidence="3 4">
    <name type="scientific">Bacteroides uniformis</name>
    <dbReference type="NCBI Taxonomy" id="820"/>
    <lineage>
        <taxon>Bacteria</taxon>
        <taxon>Pseudomonadati</taxon>
        <taxon>Bacteroidota</taxon>
        <taxon>Bacteroidia</taxon>
        <taxon>Bacteroidales</taxon>
        <taxon>Bacteroidaceae</taxon>
        <taxon>Bacteroides</taxon>
    </lineage>
</organism>
<feature type="domain" description="Lin1244/Lin1753-like N-terminal" evidence="2">
    <location>
        <begin position="8"/>
        <end position="101"/>
    </location>
</feature>
<accession>A0A174LZN7</accession>
<dbReference type="Proteomes" id="UP000095614">
    <property type="component" value="Unassembled WGS sequence"/>
</dbReference>